<protein>
    <recommendedName>
        <fullName evidence="1">Actin-like protein N-terminal domain-containing protein</fullName>
    </recommendedName>
</protein>
<keyword evidence="3" id="KW-1185">Reference proteome</keyword>
<dbReference type="Pfam" id="PF17989">
    <property type="entry name" value="ALP_N"/>
    <property type="match status" value="1"/>
</dbReference>
<comment type="caution">
    <text evidence="2">The sequence shown here is derived from an EMBL/GenBank/DDBJ whole genome shotgun (WGS) entry which is preliminary data.</text>
</comment>
<proteinExistence type="predicted"/>
<dbReference type="InterPro" id="IPR040607">
    <property type="entry name" value="ALP_N"/>
</dbReference>
<name>A0ABR8E4H4_9NOSO</name>
<dbReference type="EMBL" id="JACJSI010000411">
    <property type="protein sequence ID" value="MBD2536210.1"/>
    <property type="molecule type" value="Genomic_DNA"/>
</dbReference>
<evidence type="ECO:0000259" key="1">
    <source>
        <dbReference type="Pfam" id="PF17989"/>
    </source>
</evidence>
<sequence>MSNIHSLQKIFPAGFDNGYGSLKLLVEGFKVVRAPSYISTVEMEDVPGRVVFNGTAYTVGESAYRTGNYFDRNTDNNENKVNNALLTLLGALAH</sequence>
<evidence type="ECO:0000313" key="3">
    <source>
        <dbReference type="Proteomes" id="UP000623440"/>
    </source>
</evidence>
<evidence type="ECO:0000313" key="2">
    <source>
        <dbReference type="EMBL" id="MBD2536210.1"/>
    </source>
</evidence>
<organism evidence="2 3">
    <name type="scientific">Nostoc flagelliforme FACHB-838</name>
    <dbReference type="NCBI Taxonomy" id="2692904"/>
    <lineage>
        <taxon>Bacteria</taxon>
        <taxon>Bacillati</taxon>
        <taxon>Cyanobacteriota</taxon>
        <taxon>Cyanophyceae</taxon>
        <taxon>Nostocales</taxon>
        <taxon>Nostocaceae</taxon>
        <taxon>Nostoc</taxon>
    </lineage>
</organism>
<feature type="domain" description="Actin-like protein N-terminal" evidence="1">
    <location>
        <begin position="14"/>
        <end position="93"/>
    </location>
</feature>
<dbReference type="InterPro" id="IPR043129">
    <property type="entry name" value="ATPase_NBD"/>
</dbReference>
<dbReference type="Proteomes" id="UP000623440">
    <property type="component" value="Unassembled WGS sequence"/>
</dbReference>
<dbReference type="SUPFAM" id="SSF53067">
    <property type="entry name" value="Actin-like ATPase domain"/>
    <property type="match status" value="1"/>
</dbReference>
<feature type="non-terminal residue" evidence="2">
    <location>
        <position position="94"/>
    </location>
</feature>
<gene>
    <name evidence="2" type="ORF">H6G97_45695</name>
</gene>
<reference evidence="2 3" key="1">
    <citation type="journal article" date="2020" name="ISME J.">
        <title>Comparative genomics reveals insights into cyanobacterial evolution and habitat adaptation.</title>
        <authorList>
            <person name="Chen M.Y."/>
            <person name="Teng W.K."/>
            <person name="Zhao L."/>
            <person name="Hu C.X."/>
            <person name="Zhou Y.K."/>
            <person name="Han B.P."/>
            <person name="Song L.R."/>
            <person name="Shu W.S."/>
        </authorList>
    </citation>
    <scope>NUCLEOTIDE SEQUENCE [LARGE SCALE GENOMIC DNA]</scope>
    <source>
        <strain evidence="2 3">FACHB-838</strain>
    </source>
</reference>
<accession>A0ABR8E4H4</accession>